<dbReference type="Gene3D" id="3.30.1310.10">
    <property type="entry name" value="Nucleoid-associated protein YbaB-like domain"/>
    <property type="match status" value="1"/>
</dbReference>
<dbReference type="Proteomes" id="UP000236732">
    <property type="component" value="Unassembled WGS sequence"/>
</dbReference>
<accession>A0A1H6EXQ2</accession>
<dbReference type="RefSeq" id="WP_103963690.1">
    <property type="nucleotide sequence ID" value="NZ_FNVT01000028.1"/>
</dbReference>
<evidence type="ECO:0000313" key="2">
    <source>
        <dbReference type="Proteomes" id="UP000236732"/>
    </source>
</evidence>
<keyword evidence="2" id="KW-1185">Reference proteome</keyword>
<evidence type="ECO:0000313" key="1">
    <source>
        <dbReference type="EMBL" id="SEH02660.1"/>
    </source>
</evidence>
<dbReference type="OrthoDB" id="5118533at2"/>
<dbReference type="EMBL" id="FNVT01000028">
    <property type="protein sequence ID" value="SEH02660.1"/>
    <property type="molecule type" value="Genomic_DNA"/>
</dbReference>
<gene>
    <name evidence="1" type="ORF">SAMN05444920_12887</name>
</gene>
<dbReference type="GO" id="GO:0003677">
    <property type="term" value="F:DNA binding"/>
    <property type="evidence" value="ECO:0007669"/>
    <property type="project" value="UniProtKB-KW"/>
</dbReference>
<dbReference type="Pfam" id="PF02575">
    <property type="entry name" value="YbaB_DNA_bd"/>
    <property type="match status" value="1"/>
</dbReference>
<dbReference type="AlphaFoldDB" id="A0A1H6EXQ2"/>
<reference evidence="1 2" key="1">
    <citation type="submission" date="2016-10" db="EMBL/GenBank/DDBJ databases">
        <authorList>
            <person name="de Groot N.N."/>
        </authorList>
    </citation>
    <scope>NUCLEOTIDE SEQUENCE [LARGE SCALE GENOMIC DNA]</scope>
    <source>
        <strain evidence="1 2">CGMCC 4.7037</strain>
    </source>
</reference>
<name>A0A1H6EXQ2_9ACTN</name>
<dbReference type="InterPro" id="IPR004401">
    <property type="entry name" value="YbaB/EbfC"/>
</dbReference>
<protein>
    <submittedName>
        <fullName evidence="1">Conserved DNA-binding protein YbaB</fullName>
    </submittedName>
</protein>
<dbReference type="InterPro" id="IPR036894">
    <property type="entry name" value="YbaB-like_sf"/>
</dbReference>
<sequence>MTDALRATIEELAGEYNQQVQRVKEAYGALGRLRAVARSKDGMVEVTVGQNGQLRSLKLDPRAYRKLSPSELAQAIMEQVAAATGDVAEQTRRLMQPLMPADLPFEQTFGENATLEAFLPRPVEPSM</sequence>
<dbReference type="SUPFAM" id="SSF82607">
    <property type="entry name" value="YbaB-like"/>
    <property type="match status" value="1"/>
</dbReference>
<keyword evidence="1" id="KW-0238">DNA-binding</keyword>
<proteinExistence type="predicted"/>
<organism evidence="1 2">
    <name type="scientific">Nonomuraea solani</name>
    <dbReference type="NCBI Taxonomy" id="1144553"/>
    <lineage>
        <taxon>Bacteria</taxon>
        <taxon>Bacillati</taxon>
        <taxon>Actinomycetota</taxon>
        <taxon>Actinomycetes</taxon>
        <taxon>Streptosporangiales</taxon>
        <taxon>Streptosporangiaceae</taxon>
        <taxon>Nonomuraea</taxon>
    </lineage>
</organism>